<organism evidence="3 4">
    <name type="scientific">Syntrophobacter fumaroxidans (strain DSM 10017 / MPOB)</name>
    <dbReference type="NCBI Taxonomy" id="335543"/>
    <lineage>
        <taxon>Bacteria</taxon>
        <taxon>Pseudomonadati</taxon>
        <taxon>Thermodesulfobacteriota</taxon>
        <taxon>Syntrophobacteria</taxon>
        <taxon>Syntrophobacterales</taxon>
        <taxon>Syntrophobacteraceae</taxon>
        <taxon>Syntrophobacter</taxon>
    </lineage>
</organism>
<dbReference type="SMART" id="SM00849">
    <property type="entry name" value="Lactamase_B"/>
    <property type="match status" value="1"/>
</dbReference>
<dbReference type="HOGENOM" id="CLU_936035_0_0_7"/>
<dbReference type="Pfam" id="PF00753">
    <property type="entry name" value="Lactamase_B"/>
    <property type="match status" value="1"/>
</dbReference>
<dbReference type="PANTHER" id="PTHR42951">
    <property type="entry name" value="METALLO-BETA-LACTAMASE DOMAIN-CONTAINING"/>
    <property type="match status" value="1"/>
</dbReference>
<evidence type="ECO:0000256" key="1">
    <source>
        <dbReference type="ARBA" id="ARBA00005250"/>
    </source>
</evidence>
<gene>
    <name evidence="3" type="ordered locus">Sfum_2018</name>
</gene>
<protein>
    <submittedName>
        <fullName evidence="3">Beta-lactamase domain protein</fullName>
    </submittedName>
</protein>
<dbReference type="RefSeq" id="WP_011698871.1">
    <property type="nucleotide sequence ID" value="NC_008554.1"/>
</dbReference>
<dbReference type="InterPro" id="IPR050855">
    <property type="entry name" value="NDM-1-like"/>
</dbReference>
<dbReference type="InterPro" id="IPR001279">
    <property type="entry name" value="Metallo-B-lactamas"/>
</dbReference>
<dbReference type="eggNOG" id="COG0491">
    <property type="taxonomic scope" value="Bacteria"/>
</dbReference>
<evidence type="ECO:0000313" key="3">
    <source>
        <dbReference type="EMBL" id="ABK17701.1"/>
    </source>
</evidence>
<dbReference type="GO" id="GO:0017001">
    <property type="term" value="P:antibiotic catabolic process"/>
    <property type="evidence" value="ECO:0007669"/>
    <property type="project" value="UniProtKB-ARBA"/>
</dbReference>
<proteinExistence type="inferred from homology"/>
<sequence>MELRKFGCITVIPGRQESRYPYCTSLFIDDERKAVIDPGSDEELLRDIASRNRIDALICTHYHEDHTAFNRLFDDVPLWVHEAEEMCYRFYSTLLHCYGVDDGPFTGEWRDFLVGEFHYRERSPARTFRDGDILDFGRTKARVVHTPGHTFGHCALHFPDEGVLFLADLDLTPFGPWYGDRVSDIDATIASVERLLKIPADVYITSHEAGIIEGDITGLAERYLAVIDQREKKLLEFLEEEPRTLDEIVNRRIIYGKERLPLFFFDMGERGMMAKHLVRLIREGSVRERDGRFSLR</sequence>
<dbReference type="KEGG" id="sfu:Sfum_2018"/>
<evidence type="ECO:0000313" key="4">
    <source>
        <dbReference type="Proteomes" id="UP000001784"/>
    </source>
</evidence>
<accession>A0LJU9</accession>
<dbReference type="AlphaFoldDB" id="A0LJU9"/>
<name>A0LJU9_SYNFM</name>
<dbReference type="EMBL" id="CP000478">
    <property type="protein sequence ID" value="ABK17701.1"/>
    <property type="molecule type" value="Genomic_DNA"/>
</dbReference>
<dbReference type="SUPFAM" id="SSF56281">
    <property type="entry name" value="Metallo-hydrolase/oxidoreductase"/>
    <property type="match status" value="1"/>
</dbReference>
<dbReference type="PANTHER" id="PTHR42951:SF4">
    <property type="entry name" value="ACYL-COENZYME A THIOESTERASE MBLAC2"/>
    <property type="match status" value="1"/>
</dbReference>
<dbReference type="OrthoDB" id="9784009at2"/>
<dbReference type="CDD" id="cd06262">
    <property type="entry name" value="metallo-hydrolase-like_MBL-fold"/>
    <property type="match status" value="1"/>
</dbReference>
<dbReference type="Proteomes" id="UP000001784">
    <property type="component" value="Chromosome"/>
</dbReference>
<dbReference type="InParanoid" id="A0LJU9"/>
<evidence type="ECO:0000259" key="2">
    <source>
        <dbReference type="SMART" id="SM00849"/>
    </source>
</evidence>
<dbReference type="STRING" id="335543.Sfum_2018"/>
<keyword evidence="4" id="KW-1185">Reference proteome</keyword>
<feature type="domain" description="Metallo-beta-lactamase" evidence="2">
    <location>
        <begin position="22"/>
        <end position="207"/>
    </location>
</feature>
<dbReference type="InterPro" id="IPR036866">
    <property type="entry name" value="RibonucZ/Hydroxyglut_hydro"/>
</dbReference>
<dbReference type="Gene3D" id="3.60.15.10">
    <property type="entry name" value="Ribonuclease Z/Hydroxyacylglutathione hydrolase-like"/>
    <property type="match status" value="1"/>
</dbReference>
<comment type="similarity">
    <text evidence="1">Belongs to the metallo-beta-lactamase superfamily. Class-B beta-lactamase family.</text>
</comment>
<reference evidence="3 4" key="1">
    <citation type="submission" date="2006-10" db="EMBL/GenBank/DDBJ databases">
        <title>Complete sequence of Syntrophobacter fumaroxidans MPOB.</title>
        <authorList>
            <consortium name="US DOE Joint Genome Institute"/>
            <person name="Copeland A."/>
            <person name="Lucas S."/>
            <person name="Lapidus A."/>
            <person name="Barry K."/>
            <person name="Detter J.C."/>
            <person name="Glavina del Rio T."/>
            <person name="Hammon N."/>
            <person name="Israni S."/>
            <person name="Pitluck S."/>
            <person name="Goltsman E.G."/>
            <person name="Martinez M."/>
            <person name="Schmutz J."/>
            <person name="Larimer F."/>
            <person name="Land M."/>
            <person name="Hauser L."/>
            <person name="Kyrpides N."/>
            <person name="Kim E."/>
            <person name="Boone D.R."/>
            <person name="Brockman F."/>
            <person name="Culley D."/>
            <person name="Ferry J."/>
            <person name="Gunsalus R."/>
            <person name="McInerney M.J."/>
            <person name="Morrison M."/>
            <person name="Plugge C."/>
            <person name="Rohlin L."/>
            <person name="Scholten J."/>
            <person name="Sieber J."/>
            <person name="Stams A.J.M."/>
            <person name="Worm P."/>
            <person name="Henstra A.M."/>
            <person name="Richardson P."/>
        </authorList>
    </citation>
    <scope>NUCLEOTIDE SEQUENCE [LARGE SCALE GENOMIC DNA]</scope>
    <source>
        <strain evidence="4">DSM 10017 / MPOB</strain>
    </source>
</reference>